<name>S9UZN4_9TRYP</name>
<dbReference type="AlphaFoldDB" id="S9UZN4"/>
<evidence type="ECO:0000313" key="1">
    <source>
        <dbReference type="EMBL" id="EPY34238.1"/>
    </source>
</evidence>
<organism evidence="1 2">
    <name type="scientific">Strigomonas culicis</name>
    <dbReference type="NCBI Taxonomy" id="28005"/>
    <lineage>
        <taxon>Eukaryota</taxon>
        <taxon>Discoba</taxon>
        <taxon>Euglenozoa</taxon>
        <taxon>Kinetoplastea</taxon>
        <taxon>Metakinetoplastina</taxon>
        <taxon>Trypanosomatida</taxon>
        <taxon>Trypanosomatidae</taxon>
        <taxon>Strigomonadinae</taxon>
        <taxon>Strigomonas</taxon>
    </lineage>
</organism>
<gene>
    <name evidence="1" type="ORF">STCU_01733</name>
</gene>
<reference evidence="1 2" key="1">
    <citation type="journal article" date="2013" name="PLoS ONE">
        <title>Predicting the Proteins of Angomonas deanei, Strigomonas culicis and Their Respective Endosymbionts Reveals New Aspects of the Trypanosomatidae Family.</title>
        <authorList>
            <person name="Motta M.C."/>
            <person name="Martins A.C."/>
            <person name="de Souza S.S."/>
            <person name="Catta-Preta C.M."/>
            <person name="Silva R."/>
            <person name="Klein C.C."/>
            <person name="de Almeida L.G."/>
            <person name="de Lima Cunha O."/>
            <person name="Ciapina L.P."/>
            <person name="Brocchi M."/>
            <person name="Colabardini A.C."/>
            <person name="de Araujo Lima B."/>
            <person name="Machado C.R."/>
            <person name="de Almeida Soares C.M."/>
            <person name="Probst C.M."/>
            <person name="de Menezes C.B."/>
            <person name="Thompson C.E."/>
            <person name="Bartholomeu D.C."/>
            <person name="Gradia D.F."/>
            <person name="Pavoni D.P."/>
            <person name="Grisard E.C."/>
            <person name="Fantinatti-Garboggini F."/>
            <person name="Marchini F.K."/>
            <person name="Rodrigues-Luiz G.F."/>
            <person name="Wagner G."/>
            <person name="Goldman G.H."/>
            <person name="Fietto J.L."/>
            <person name="Elias M.C."/>
            <person name="Goldman M.H."/>
            <person name="Sagot M.F."/>
            <person name="Pereira M."/>
            <person name="Stoco P.H."/>
            <person name="de Mendonca-Neto R.P."/>
            <person name="Teixeira S.M."/>
            <person name="Maciel T.E."/>
            <person name="de Oliveira Mendes T.A."/>
            <person name="Urmenyi T.P."/>
            <person name="de Souza W."/>
            <person name="Schenkman S."/>
            <person name="de Vasconcelos A.T."/>
        </authorList>
    </citation>
    <scope>NUCLEOTIDE SEQUENCE [LARGE SCALE GENOMIC DNA]</scope>
</reference>
<comment type="caution">
    <text evidence="1">The sequence shown here is derived from an EMBL/GenBank/DDBJ whole genome shotgun (WGS) entry which is preliminary data.</text>
</comment>
<sequence>MRSLRASLTRLCACGARRHSSSRAAYNAGLWLNRRQYGDEAAPVMGSRGNPFSDEALGTRQLYCKALVYASGATRLSRDWIAGSAALMCPHQVLLTIALQYNACDADVAALRQHFLSLWLAQEPAAGVAAEDPTAALDPNSPDDVRAAEATVLAQLPEVRCFLYDAMTASLFYMTADAELLDETRCRVMEIGAAHFGLTAPDMEPIWRVVQEEANIKKNKIRALGQPRSAE</sequence>
<proteinExistence type="predicted"/>
<accession>S9UZN4</accession>
<dbReference type="Proteomes" id="UP000015354">
    <property type="component" value="Unassembled WGS sequence"/>
</dbReference>
<protein>
    <submittedName>
        <fullName evidence="1">Uncharacterized protein</fullName>
    </submittedName>
</protein>
<dbReference type="EMBL" id="ATMH01001733">
    <property type="protein sequence ID" value="EPY34238.1"/>
    <property type="molecule type" value="Genomic_DNA"/>
</dbReference>
<evidence type="ECO:0000313" key="2">
    <source>
        <dbReference type="Proteomes" id="UP000015354"/>
    </source>
</evidence>
<keyword evidence="2" id="KW-1185">Reference proteome</keyword>
<dbReference type="OrthoDB" id="278326at2759"/>